<dbReference type="EMBL" id="HBHZ01011362">
    <property type="protein sequence ID" value="CAE0195677.1"/>
    <property type="molecule type" value="Transcribed_RNA"/>
</dbReference>
<evidence type="ECO:0000256" key="1">
    <source>
        <dbReference type="ARBA" id="ARBA00000757"/>
    </source>
</evidence>
<evidence type="ECO:0000256" key="5">
    <source>
        <dbReference type="ARBA" id="ARBA00022723"/>
    </source>
</evidence>
<reference evidence="12" key="1">
    <citation type="submission" date="2021-01" db="EMBL/GenBank/DDBJ databases">
        <authorList>
            <person name="Corre E."/>
            <person name="Pelletier E."/>
            <person name="Niang G."/>
            <person name="Scheremetjew M."/>
            <person name="Finn R."/>
            <person name="Kale V."/>
            <person name="Holt S."/>
            <person name="Cochrane G."/>
            <person name="Meng A."/>
            <person name="Brown T."/>
            <person name="Cohen L."/>
        </authorList>
    </citation>
    <scope>NUCLEOTIDE SEQUENCE</scope>
    <source>
        <strain evidence="12">RCC1871</strain>
    </source>
</reference>
<gene>
    <name evidence="12" type="ORF">CROS1456_LOCUS8774</name>
    <name evidence="13" type="ORF">HKI87_07g48360</name>
</gene>
<name>A0A7S3CIQ5_9CHLO</name>
<dbReference type="EMBL" id="CP151507">
    <property type="protein sequence ID" value="WZN63288.1"/>
    <property type="molecule type" value="Genomic_DNA"/>
</dbReference>
<feature type="domain" description="Phosphomannose isomerase type I catalytic" evidence="10">
    <location>
        <begin position="5"/>
        <end position="147"/>
    </location>
</feature>
<dbReference type="GO" id="GO:0008270">
    <property type="term" value="F:zinc ion binding"/>
    <property type="evidence" value="ECO:0007669"/>
    <property type="project" value="InterPro"/>
</dbReference>
<proteinExistence type="inferred from homology"/>
<dbReference type="InterPro" id="IPR001250">
    <property type="entry name" value="Man6P_Isoase-1"/>
</dbReference>
<protein>
    <recommendedName>
        <fullName evidence="4">mannose-6-phosphate isomerase</fullName>
        <ecNumber evidence="4">5.3.1.8</ecNumber>
    </recommendedName>
</protein>
<dbReference type="GO" id="GO:0005975">
    <property type="term" value="P:carbohydrate metabolic process"/>
    <property type="evidence" value="ECO:0007669"/>
    <property type="project" value="InterPro"/>
</dbReference>
<dbReference type="NCBIfam" id="TIGR00218">
    <property type="entry name" value="manA"/>
    <property type="match status" value="1"/>
</dbReference>
<dbReference type="PROSITE" id="PS00966">
    <property type="entry name" value="PMI_I_2"/>
    <property type="match status" value="1"/>
</dbReference>
<reference evidence="13 14" key="2">
    <citation type="submission" date="2024-03" db="EMBL/GenBank/DDBJ databases">
        <title>Complete genome sequence of the green alga Chloropicon roscoffensis RCC1871.</title>
        <authorList>
            <person name="Lemieux C."/>
            <person name="Pombert J.-F."/>
            <person name="Otis C."/>
            <person name="Turmel M."/>
        </authorList>
    </citation>
    <scope>NUCLEOTIDE SEQUENCE [LARGE SCALE GENOMIC DNA]</scope>
    <source>
        <strain evidence="13 14">RCC1871</strain>
    </source>
</reference>
<evidence type="ECO:0000313" key="12">
    <source>
        <dbReference type="EMBL" id="CAE0195677.1"/>
    </source>
</evidence>
<evidence type="ECO:0000259" key="11">
    <source>
        <dbReference type="Pfam" id="PF20512"/>
    </source>
</evidence>
<keyword evidence="6 9" id="KW-0862">Zinc</keyword>
<dbReference type="InterPro" id="IPR046457">
    <property type="entry name" value="PMI_typeI_cat"/>
</dbReference>
<evidence type="ECO:0000313" key="13">
    <source>
        <dbReference type="EMBL" id="WZN63288.1"/>
    </source>
</evidence>
<dbReference type="PIRSF" id="PIRSF001480">
    <property type="entry name" value="Mannose-6-phosphate_isomerase"/>
    <property type="match status" value="1"/>
</dbReference>
<comment type="similarity">
    <text evidence="3">Belongs to the mannose-6-phosphate isomerase type 1 family.</text>
</comment>
<evidence type="ECO:0000256" key="8">
    <source>
        <dbReference type="PIRSR" id="PIRSR001480-1"/>
    </source>
</evidence>
<feature type="binding site" evidence="9">
    <location>
        <position position="133"/>
    </location>
    <ligand>
        <name>Zn(2+)</name>
        <dbReference type="ChEBI" id="CHEBI:29105"/>
    </ligand>
</feature>
<dbReference type="Gene3D" id="1.10.441.10">
    <property type="entry name" value="Phosphomannose Isomerase, domain 2"/>
    <property type="match status" value="1"/>
</dbReference>
<comment type="cofactor">
    <cofactor evidence="9">
        <name>Zn(2+)</name>
        <dbReference type="ChEBI" id="CHEBI:29105"/>
    </cofactor>
    <text evidence="9">Binds 1 zinc ion per subunit.</text>
</comment>
<dbReference type="Gene3D" id="2.60.120.10">
    <property type="entry name" value="Jelly Rolls"/>
    <property type="match status" value="2"/>
</dbReference>
<evidence type="ECO:0000259" key="10">
    <source>
        <dbReference type="Pfam" id="PF20511"/>
    </source>
</evidence>
<evidence type="ECO:0000256" key="6">
    <source>
        <dbReference type="ARBA" id="ARBA00022833"/>
    </source>
</evidence>
<dbReference type="GO" id="GO:0009298">
    <property type="term" value="P:GDP-mannose biosynthetic process"/>
    <property type="evidence" value="ECO:0007669"/>
    <property type="project" value="UniProtKB-UniPathway"/>
</dbReference>
<dbReference type="SUPFAM" id="SSF51182">
    <property type="entry name" value="RmlC-like cupins"/>
    <property type="match status" value="1"/>
</dbReference>
<feature type="active site" evidence="8">
    <location>
        <position position="285"/>
    </location>
</feature>
<evidence type="ECO:0000256" key="4">
    <source>
        <dbReference type="ARBA" id="ARBA00011956"/>
    </source>
</evidence>
<dbReference type="CDD" id="cd07011">
    <property type="entry name" value="cupin_PMI_type_I_N"/>
    <property type="match status" value="1"/>
</dbReference>
<evidence type="ECO:0000256" key="2">
    <source>
        <dbReference type="ARBA" id="ARBA00004666"/>
    </source>
</evidence>
<dbReference type="Pfam" id="PF20511">
    <property type="entry name" value="PMI_typeI_cat"/>
    <property type="match status" value="1"/>
</dbReference>
<evidence type="ECO:0000256" key="3">
    <source>
        <dbReference type="ARBA" id="ARBA00010772"/>
    </source>
</evidence>
<comment type="pathway">
    <text evidence="2">Nucleotide-sugar biosynthesis; GDP-alpha-D-mannose biosynthesis; alpha-D-mannose 1-phosphate from D-fructose 6-phosphate: step 1/2.</text>
</comment>
<dbReference type="InterPro" id="IPR014710">
    <property type="entry name" value="RmlC-like_jellyroll"/>
</dbReference>
<dbReference type="Pfam" id="PF20512">
    <property type="entry name" value="PMI_typeI_hel"/>
    <property type="match status" value="1"/>
</dbReference>
<dbReference type="GO" id="GO:0005829">
    <property type="term" value="C:cytosol"/>
    <property type="evidence" value="ECO:0007669"/>
    <property type="project" value="TreeGrafter"/>
</dbReference>
<evidence type="ECO:0000256" key="7">
    <source>
        <dbReference type="ARBA" id="ARBA00023235"/>
    </source>
</evidence>
<dbReference type="PANTHER" id="PTHR10309:SF0">
    <property type="entry name" value="MANNOSE-6-PHOSPHATE ISOMERASE"/>
    <property type="match status" value="1"/>
</dbReference>
<dbReference type="InterPro" id="IPR016305">
    <property type="entry name" value="Mannose-6-P_Isomerase"/>
</dbReference>
<keyword evidence="14" id="KW-1185">Reference proteome</keyword>
<organism evidence="12">
    <name type="scientific">Chloropicon roscoffensis</name>
    <dbReference type="NCBI Taxonomy" id="1461544"/>
    <lineage>
        <taxon>Eukaryota</taxon>
        <taxon>Viridiplantae</taxon>
        <taxon>Chlorophyta</taxon>
        <taxon>Chloropicophyceae</taxon>
        <taxon>Chloropicales</taxon>
        <taxon>Chloropicaceae</taxon>
        <taxon>Chloropicon</taxon>
    </lineage>
</organism>
<dbReference type="InterPro" id="IPR018050">
    <property type="entry name" value="Pmannose_isomerase-type1_CS"/>
</dbReference>
<evidence type="ECO:0000313" key="14">
    <source>
        <dbReference type="Proteomes" id="UP001472866"/>
    </source>
</evidence>
<dbReference type="EC" id="5.3.1.8" evidence="4"/>
<dbReference type="Proteomes" id="UP001472866">
    <property type="component" value="Chromosome 07"/>
</dbReference>
<feature type="binding site" evidence="9">
    <location>
        <position position="108"/>
    </location>
    <ligand>
        <name>Zn(2+)</name>
        <dbReference type="ChEBI" id="CHEBI:29105"/>
    </ligand>
</feature>
<keyword evidence="7 13" id="KW-0413">Isomerase</keyword>
<dbReference type="GO" id="GO:0004476">
    <property type="term" value="F:mannose-6-phosphate isomerase activity"/>
    <property type="evidence" value="ECO:0007669"/>
    <property type="project" value="UniProtKB-EC"/>
</dbReference>
<feature type="domain" description="Phosphomannose isomerase type I helical insertion" evidence="11">
    <location>
        <begin position="179"/>
        <end position="247"/>
    </location>
</feature>
<accession>A0A7S3CIQ5</accession>
<dbReference type="PANTHER" id="PTHR10309">
    <property type="entry name" value="MANNOSE-6-PHOSPHATE ISOMERASE"/>
    <property type="match status" value="1"/>
</dbReference>
<keyword evidence="5 9" id="KW-0479">Metal-binding</keyword>
<dbReference type="UniPathway" id="UPA00126">
    <property type="reaction ID" value="UER00423"/>
</dbReference>
<sequence length="405" mass="43897">MATSLLKLKCAVQNYAWGKKGTDSEVAKLYASGDADAEVSEEKPYAELWMGTHPSGPSVVSSTGATLKEWIAQNDACLGSVLKGKYGTDLPFLFKVLSVQTALSIQAHPHKALAEELHRDRPHVYKDDNHKPEMTLALTDFEALSCFVSHEELRDAIVGVPELAECVGKEESEALAADLLRPEARQGALKSAFRAVMTRDAEVVKGLIGRLVRRLQSSADLTEKERLILRLDSQYPGDVGIFAAYFLNYIKIKPGQAIYLEANEPHAYLSGNCVEVMATSDNVVRAGLTPKLRDTDVLCGMLTYKAGMPEVLDGERVADKVRAYVPPFDEFQISVVDLGEGEKASVPHLDGPLLVLVYGGKGEVNGSEVGKGEVFFVPDGCDLEVSAGEGMGCSLYIASANKRIF</sequence>
<dbReference type="InterPro" id="IPR011051">
    <property type="entry name" value="RmlC_Cupin_sf"/>
</dbReference>
<dbReference type="PRINTS" id="PR00714">
    <property type="entry name" value="MAN6PISMRASE"/>
</dbReference>
<dbReference type="InterPro" id="IPR046458">
    <property type="entry name" value="PMI_typeI_hel"/>
</dbReference>
<dbReference type="AlphaFoldDB" id="A0A7S3CIQ5"/>
<feature type="binding site" evidence="9">
    <location>
        <position position="266"/>
    </location>
    <ligand>
        <name>Zn(2+)</name>
        <dbReference type="ChEBI" id="CHEBI:29105"/>
    </ligand>
</feature>
<dbReference type="PROSITE" id="PS00965">
    <property type="entry name" value="PMI_I_1"/>
    <property type="match status" value="1"/>
</dbReference>
<evidence type="ECO:0000256" key="9">
    <source>
        <dbReference type="PIRSR" id="PIRSR001480-2"/>
    </source>
</evidence>
<comment type="catalytic activity">
    <reaction evidence="1">
        <text>D-mannose 6-phosphate = D-fructose 6-phosphate</text>
        <dbReference type="Rhea" id="RHEA:12356"/>
        <dbReference type="ChEBI" id="CHEBI:58735"/>
        <dbReference type="ChEBI" id="CHEBI:61527"/>
        <dbReference type="EC" id="5.3.1.8"/>
    </reaction>
</comment>
<feature type="binding site" evidence="9">
    <location>
        <position position="106"/>
    </location>
    <ligand>
        <name>Zn(2+)</name>
        <dbReference type="ChEBI" id="CHEBI:29105"/>
    </ligand>
</feature>